<organism evidence="4 5">
    <name type="scientific">Carpediemonas membranifera</name>
    <dbReference type="NCBI Taxonomy" id="201153"/>
    <lineage>
        <taxon>Eukaryota</taxon>
        <taxon>Metamonada</taxon>
        <taxon>Carpediemonas-like organisms</taxon>
        <taxon>Carpediemonas</taxon>
    </lineage>
</organism>
<feature type="compositionally biased region" description="Low complexity" evidence="2">
    <location>
        <begin position="140"/>
        <end position="150"/>
    </location>
</feature>
<dbReference type="OrthoDB" id="1414216at2759"/>
<keyword evidence="4" id="KW-0396">Initiation factor</keyword>
<feature type="compositionally biased region" description="Low complexity" evidence="2">
    <location>
        <begin position="252"/>
        <end position="263"/>
    </location>
</feature>
<dbReference type="Pfam" id="PF12807">
    <property type="entry name" value="eIF3_p135"/>
    <property type="match status" value="1"/>
</dbReference>
<feature type="compositionally biased region" description="Acidic residues" evidence="2">
    <location>
        <begin position="55"/>
        <end position="64"/>
    </location>
</feature>
<dbReference type="PANTHER" id="PTHR12601">
    <property type="entry name" value="EUKARYOTIC TRANSLATION INITIATION FACTOR 3 SUBUNIT EIF-3"/>
    <property type="match status" value="1"/>
</dbReference>
<dbReference type="GO" id="GO:0003743">
    <property type="term" value="F:translation initiation factor activity"/>
    <property type="evidence" value="ECO:0007669"/>
    <property type="project" value="UniProtKB-KW"/>
</dbReference>
<name>A0A8J6E4R1_9EUKA</name>
<feature type="compositionally biased region" description="Basic and acidic residues" evidence="2">
    <location>
        <begin position="74"/>
        <end position="83"/>
    </location>
</feature>
<dbReference type="Proteomes" id="UP000717585">
    <property type="component" value="Unassembled WGS sequence"/>
</dbReference>
<dbReference type="AlphaFoldDB" id="A0A8J6E4R1"/>
<feature type="compositionally biased region" description="Low complexity" evidence="2">
    <location>
        <begin position="210"/>
        <end position="223"/>
    </location>
</feature>
<evidence type="ECO:0000256" key="1">
    <source>
        <dbReference type="ARBA" id="ARBA00022490"/>
    </source>
</evidence>
<keyword evidence="5" id="KW-1185">Reference proteome</keyword>
<sequence length="1221" mass="133080">MHEQIEEIPKPDADDSVVIPSEPIPSEEHEEKPDKIPEAVPQSHAPEPVISQTSDEPEDEEVPEEPVAVAIMEPADRVEKKPEPVPASPTEEPAEAVLAKTAPTTSAAGLVEEPANPTEPAQPVDASPEAPNTTVAPIKTVPSPSPSTSEPAHEPETVSSPESVSKSPVVPSVKSPSEAPLSPQAEEAGSIAPEPSMSEVSPAPVSEAHISPAPISPESAASSVRVISPTTTLSEPEPAVEPEPLPKHMQERQAMAEAEAVAEQYEEEHAPATLADLSEEKAAAQARVDEEQARRIEEDAELISRGDVLSVAVYIQDRPDTFFYAHMEDEANTVMDLKLAIGRATGVLFSKQKLFRVDYAPLANDKTVLRELVGFEARPIIRLFGASPMPIRALVEHTVETPKRSAERNWLIEFEQIWDLIDGSGSIQHLDAEKALIGLNKEFEQAATNTIRSISAGTLDRTPCDLWTGETYAASGLMVIKAGHWSVAGQDTGVGDVAFHLAGHEQRMIDQVRALHIPRLLVPPCLTIDYLGNRYLVTPTLPVSSRDLAYGSDSGTLLVTTDDEDALRVAHALKDALNLADHTVVQTLPGQFDSRYTDRPGEIRADGSVAHICPISAETRLYKTKDGAFIPVNLAANLVADLTAVPASGDVEEITLARLSSVLRPDHVARFTYEDQLQPGFELFKSLDPRVCDICGQVINEYEFLTDGRDYDVHTYCADSELSDEILTALRRTYVPEDQRATYWKNAEGEVTEVKPTRLTPVNPDLAQPRSAEVIREETGDALESEEDLALACAQEVLTSLDQLIDAINSQAVIPLTPQDVVTEMHARGINVRLLGLMPDRLEHPFAAEIVVREIVVRTAKVLLRDTLAEKAEADAKEVAAGFLNLLIAPVEEAPENAVTLWAYIAQLAAEQFKCELDHSVRDRIWLPGLLQRVCWLNGITLDISEVDLNDYAPITVENIVEISSVPKVNTVLQTEALVMLDRALETDAAGRRSKWHLPGGPERESATAMFRDAVNLCVHLYGADLDDTSAVDVLLAAAEHCESRHCEAGRPENSRWNKCAGVKPSDLSAEAMGLLNRAVGVLEHVKFPSYLNDNVTLKMCTSAHALARLMAMDDLDGALTNFDRAIDCAESVIGFQHPATAALYLELALALQEAGRVEHASFNVRRAFVGYVRTVGLENSATKRCHKMLCQIETQNDSGLQDVPLEFLADEIEKLELEQM</sequence>
<keyword evidence="4" id="KW-0648">Protein biosynthesis</keyword>
<evidence type="ECO:0000313" key="5">
    <source>
        <dbReference type="Proteomes" id="UP000717585"/>
    </source>
</evidence>
<comment type="caution">
    <text evidence="4">The sequence shown here is derived from an EMBL/GenBank/DDBJ whole genome shotgun (WGS) entry which is preliminary data.</text>
</comment>
<reference evidence="4" key="1">
    <citation type="submission" date="2021-05" db="EMBL/GenBank/DDBJ databases">
        <title>A free-living protist that lacks canonical eukaryotic 1 DNA replication and segregation systems.</title>
        <authorList>
            <person name="Salas-Leiva D.E."/>
            <person name="Tromer E.C."/>
            <person name="Curtis B.A."/>
            <person name="Jerlstrom-Hultqvist J."/>
            <person name="Kolisko M."/>
            <person name="Yi Z."/>
            <person name="Salas-Leiva J.S."/>
            <person name="Gallot-Lavallee L."/>
            <person name="Kops G.J.P.L."/>
            <person name="Archibald J.M."/>
            <person name="Simpson A.G.B."/>
            <person name="Roger A.J."/>
        </authorList>
    </citation>
    <scope>NUCLEOTIDE SEQUENCE</scope>
    <source>
        <strain evidence="4">BICM</strain>
    </source>
</reference>
<accession>A0A8J6E4R1</accession>
<evidence type="ECO:0000259" key="3">
    <source>
        <dbReference type="PROSITE" id="PS51823"/>
    </source>
</evidence>
<dbReference type="InterPro" id="IPR025697">
    <property type="entry name" value="CLU_dom"/>
</dbReference>
<gene>
    <name evidence="4" type="ORF">J8273_0638</name>
</gene>
<feature type="region of interest" description="Disordered" evidence="2">
    <location>
        <begin position="1"/>
        <end position="269"/>
    </location>
</feature>
<keyword evidence="1" id="KW-0963">Cytoplasm</keyword>
<evidence type="ECO:0000256" key="2">
    <source>
        <dbReference type="SAM" id="MobiDB-lite"/>
    </source>
</evidence>
<feature type="compositionally biased region" description="Low complexity" evidence="2">
    <location>
        <begin position="157"/>
        <end position="178"/>
    </location>
</feature>
<dbReference type="SUPFAM" id="SSF48452">
    <property type="entry name" value="TPR-like"/>
    <property type="match status" value="1"/>
</dbReference>
<dbReference type="PANTHER" id="PTHR12601:SF6">
    <property type="entry name" value="CLUSTERED MITOCHONDRIA PROTEIN HOMOLOG"/>
    <property type="match status" value="1"/>
</dbReference>
<dbReference type="PROSITE" id="PS51823">
    <property type="entry name" value="CLU"/>
    <property type="match status" value="1"/>
</dbReference>
<proteinExistence type="predicted"/>
<dbReference type="InterPro" id="IPR033646">
    <property type="entry name" value="CLU-central"/>
</dbReference>
<feature type="compositionally biased region" description="Basic and acidic residues" evidence="2">
    <location>
        <begin position="1"/>
        <end position="13"/>
    </location>
</feature>
<dbReference type="Gene3D" id="1.25.40.10">
    <property type="entry name" value="Tetratricopeptide repeat domain"/>
    <property type="match status" value="1"/>
</dbReference>
<protein>
    <submittedName>
        <fullName evidence="4">Eukaryotic translation initiation factor 3 subunit eif-3</fullName>
    </submittedName>
</protein>
<evidence type="ECO:0000313" key="4">
    <source>
        <dbReference type="EMBL" id="KAG9397508.1"/>
    </source>
</evidence>
<dbReference type="InterPro" id="IPR027523">
    <property type="entry name" value="CLU_prot"/>
</dbReference>
<feature type="compositionally biased region" description="Basic and acidic residues" evidence="2">
    <location>
        <begin position="26"/>
        <end position="37"/>
    </location>
</feature>
<dbReference type="EMBL" id="JAHDYR010000001">
    <property type="protein sequence ID" value="KAG9397508.1"/>
    <property type="molecule type" value="Genomic_DNA"/>
</dbReference>
<dbReference type="GO" id="GO:0005737">
    <property type="term" value="C:cytoplasm"/>
    <property type="evidence" value="ECO:0007669"/>
    <property type="project" value="TreeGrafter"/>
</dbReference>
<feature type="domain" description="Clu" evidence="3">
    <location>
        <begin position="386"/>
        <end position="645"/>
    </location>
</feature>
<dbReference type="InterPro" id="IPR011990">
    <property type="entry name" value="TPR-like_helical_dom_sf"/>
</dbReference>
<dbReference type="Pfam" id="PF13236">
    <property type="entry name" value="CLU"/>
    <property type="match status" value="1"/>
</dbReference>